<name>A0A350H9P4_UNCW3</name>
<dbReference type="Pfam" id="PF01368">
    <property type="entry name" value="DHH"/>
    <property type="match status" value="1"/>
</dbReference>
<dbReference type="SUPFAM" id="SSF64182">
    <property type="entry name" value="DHH phosphoesterases"/>
    <property type="match status" value="1"/>
</dbReference>
<dbReference type="InterPro" id="IPR001667">
    <property type="entry name" value="DDH_dom"/>
</dbReference>
<accession>A0A350H9P4</accession>
<organism evidence="3 4">
    <name type="scientific">candidate division WOR-3 bacterium</name>
    <dbReference type="NCBI Taxonomy" id="2052148"/>
    <lineage>
        <taxon>Bacteria</taxon>
        <taxon>Bacteria division WOR-3</taxon>
    </lineage>
</organism>
<gene>
    <name evidence="3" type="ORF">DCW38_03670</name>
</gene>
<dbReference type="AlphaFoldDB" id="A0A350H9P4"/>
<dbReference type="InterPro" id="IPR038763">
    <property type="entry name" value="DHH_sf"/>
</dbReference>
<evidence type="ECO:0000313" key="3">
    <source>
        <dbReference type="EMBL" id="HAV92260.1"/>
    </source>
</evidence>
<evidence type="ECO:0000313" key="4">
    <source>
        <dbReference type="Proteomes" id="UP000264062"/>
    </source>
</evidence>
<sequence>MDNSMLTMSDFKHKYFKDAVEIIKSSKRILVWGDEDSDGITSTAIMMRTLKAVGKRADYFIPSRKRDGIGITNNGIKRINEKEFDTVMTVDCGSVNYAEIKKIIKKNKRVIITDHHVPHDRLIAGVPYINPHLLKNDKFSNLSGAGVAFILSQLLLVTFKVCSDFEEAWEYDNKNLSLAALGTKCDRVKEDSINSALLKSIKHFKRDFTVFGDVKVKEQDLCSVVATSKTAERRNMMVEIFTENNKINADRKITHISNCLSQVNEYRKNIQTHYSKLKRALKLNGEEKRILLVEEDIEYKYIGVLAGILTEETGIPVCIIGKRDAEFTGECRAKNVYNWVEFLKTLKAYFVSWGGHPQAAGFTLKGEKIELFINAFNTSID</sequence>
<dbReference type="GO" id="GO:0003676">
    <property type="term" value="F:nucleic acid binding"/>
    <property type="evidence" value="ECO:0007669"/>
    <property type="project" value="InterPro"/>
</dbReference>
<evidence type="ECO:0000259" key="1">
    <source>
        <dbReference type="Pfam" id="PF01368"/>
    </source>
</evidence>
<feature type="domain" description="DHHA1" evidence="2">
    <location>
        <begin position="293"/>
        <end position="378"/>
    </location>
</feature>
<dbReference type="PANTHER" id="PTHR30255:SF2">
    <property type="entry name" value="SINGLE-STRANDED-DNA-SPECIFIC EXONUCLEASE RECJ"/>
    <property type="match status" value="1"/>
</dbReference>
<dbReference type="Gene3D" id="3.90.1640.30">
    <property type="match status" value="1"/>
</dbReference>
<reference evidence="3 4" key="1">
    <citation type="journal article" date="2018" name="Nat. Biotechnol.">
        <title>A standardized bacterial taxonomy based on genome phylogeny substantially revises the tree of life.</title>
        <authorList>
            <person name="Parks D.H."/>
            <person name="Chuvochina M."/>
            <person name="Waite D.W."/>
            <person name="Rinke C."/>
            <person name="Skarshewski A."/>
            <person name="Chaumeil P.A."/>
            <person name="Hugenholtz P."/>
        </authorList>
    </citation>
    <scope>NUCLEOTIDE SEQUENCE [LARGE SCALE GENOMIC DNA]</scope>
    <source>
        <strain evidence="3">UBA9956</strain>
    </source>
</reference>
<evidence type="ECO:0008006" key="5">
    <source>
        <dbReference type="Google" id="ProtNLM"/>
    </source>
</evidence>
<comment type="caution">
    <text evidence="3">The sequence shown here is derived from an EMBL/GenBank/DDBJ whole genome shotgun (WGS) entry which is preliminary data.</text>
</comment>
<dbReference type="Gene3D" id="3.10.310.30">
    <property type="match status" value="1"/>
</dbReference>
<dbReference type="Pfam" id="PF02272">
    <property type="entry name" value="DHHA1"/>
    <property type="match status" value="1"/>
</dbReference>
<dbReference type="Proteomes" id="UP000264062">
    <property type="component" value="Unassembled WGS sequence"/>
</dbReference>
<evidence type="ECO:0000259" key="2">
    <source>
        <dbReference type="Pfam" id="PF02272"/>
    </source>
</evidence>
<proteinExistence type="predicted"/>
<dbReference type="PANTHER" id="PTHR30255">
    <property type="entry name" value="SINGLE-STRANDED-DNA-SPECIFIC EXONUCLEASE RECJ"/>
    <property type="match status" value="1"/>
</dbReference>
<dbReference type="GO" id="GO:0004527">
    <property type="term" value="F:exonuclease activity"/>
    <property type="evidence" value="ECO:0007669"/>
    <property type="project" value="UniProtKB-KW"/>
</dbReference>
<protein>
    <recommendedName>
        <fullName evidence="5">DDH domain-containing protein</fullName>
    </recommendedName>
</protein>
<dbReference type="InterPro" id="IPR003156">
    <property type="entry name" value="DHHA1_dom"/>
</dbReference>
<dbReference type="EMBL" id="DMZY01000111">
    <property type="protein sequence ID" value="HAV92260.1"/>
    <property type="molecule type" value="Genomic_DNA"/>
</dbReference>
<feature type="domain" description="DDH" evidence="1">
    <location>
        <begin position="28"/>
        <end position="183"/>
    </location>
</feature>
<dbReference type="InterPro" id="IPR051673">
    <property type="entry name" value="SSDNA_exonuclease_RecJ"/>
</dbReference>